<protein>
    <submittedName>
        <fullName evidence="2">Jasmonate-zim-domain protein 10</fullName>
    </submittedName>
</protein>
<dbReference type="SMART" id="SM00979">
    <property type="entry name" value="TIFY"/>
    <property type="match status" value="1"/>
</dbReference>
<sequence length="202" mass="22437">MKEIDERMVSETMSGVSVERDFLGIDSGGAAKKPIMERKKSFRELHGEISKMNPDVIKSVIATSSAAAVGKRKTPLPVLSSASRSKMETAPAVAPFTIFYNGAVVVFDLPREKAENILKLVEADKFGDLVHASKEPAVGEELDVNGGCDAMNWWYVELILHGGWLVIVVDAVFMDDNNVDMMCVRGWWRNGHGKRQRRSRRT</sequence>
<dbReference type="EMBL" id="CP097510">
    <property type="protein sequence ID" value="URE38960.1"/>
    <property type="molecule type" value="Genomic_DNA"/>
</dbReference>
<dbReference type="OrthoDB" id="1914366at2759"/>
<dbReference type="AlphaFoldDB" id="A0A9E7L5P0"/>
<gene>
    <name evidence="2" type="ORF">MUK42_26283</name>
</gene>
<evidence type="ECO:0000313" key="3">
    <source>
        <dbReference type="Proteomes" id="UP001055439"/>
    </source>
</evidence>
<evidence type="ECO:0000313" key="2">
    <source>
        <dbReference type="EMBL" id="URE38960.1"/>
    </source>
</evidence>
<dbReference type="Proteomes" id="UP001055439">
    <property type="component" value="Chromosome 8"/>
</dbReference>
<dbReference type="Pfam" id="PF06200">
    <property type="entry name" value="tify"/>
    <property type="match status" value="1"/>
</dbReference>
<evidence type="ECO:0000259" key="1">
    <source>
        <dbReference type="SMART" id="SM00979"/>
    </source>
</evidence>
<keyword evidence="3" id="KW-1185">Reference proteome</keyword>
<reference evidence="2" key="1">
    <citation type="submission" date="2022-05" db="EMBL/GenBank/DDBJ databases">
        <title>The Musa troglodytarum L. genome provides insights into the mechanism of non-climacteric behaviour and enrichment of carotenoids.</title>
        <authorList>
            <person name="Wang J."/>
        </authorList>
    </citation>
    <scope>NUCLEOTIDE SEQUENCE</scope>
    <source>
        <tissue evidence="2">Leaf</tissue>
    </source>
</reference>
<organism evidence="2 3">
    <name type="scientific">Musa troglodytarum</name>
    <name type="common">fe'i banana</name>
    <dbReference type="NCBI Taxonomy" id="320322"/>
    <lineage>
        <taxon>Eukaryota</taxon>
        <taxon>Viridiplantae</taxon>
        <taxon>Streptophyta</taxon>
        <taxon>Embryophyta</taxon>
        <taxon>Tracheophyta</taxon>
        <taxon>Spermatophyta</taxon>
        <taxon>Magnoliopsida</taxon>
        <taxon>Liliopsida</taxon>
        <taxon>Zingiberales</taxon>
        <taxon>Musaceae</taxon>
        <taxon>Musa</taxon>
    </lineage>
</organism>
<dbReference type="InterPro" id="IPR010399">
    <property type="entry name" value="Tify_dom"/>
</dbReference>
<proteinExistence type="predicted"/>
<feature type="domain" description="Tify" evidence="1">
    <location>
        <begin position="89"/>
        <end position="123"/>
    </location>
</feature>
<name>A0A9E7L5P0_9LILI</name>
<accession>A0A9E7L5P0</accession>